<dbReference type="Gene3D" id="1.25.10.10">
    <property type="entry name" value="Leucine-rich Repeat Variant"/>
    <property type="match status" value="1"/>
</dbReference>
<gene>
    <name evidence="4" type="primary">LOC102810075</name>
</gene>
<protein>
    <submittedName>
        <fullName evidence="4">Protein zyg-11 homolog B-like</fullName>
    </submittedName>
</protein>
<dbReference type="PANTHER" id="PTHR12904:SF22">
    <property type="entry name" value="ZYG-11 FAMILY MEMBER B, CELL CYCLE REGULATOR"/>
    <property type="match status" value="1"/>
</dbReference>
<dbReference type="Pfam" id="PF22964">
    <property type="entry name" value="ZER1-like_2nd"/>
    <property type="match status" value="1"/>
</dbReference>
<dbReference type="GeneID" id="102810075"/>
<reference evidence="4" key="1">
    <citation type="submission" date="2025-08" db="UniProtKB">
        <authorList>
            <consortium name="RefSeq"/>
        </authorList>
    </citation>
    <scope>IDENTIFICATION</scope>
    <source>
        <tissue evidence="4">Testes</tissue>
    </source>
</reference>
<keyword evidence="1" id="KW-0833">Ubl conjugation pathway</keyword>
<sequence length="586" mass="66561">MDQESEEIPLDLESRLSPDSLQEICLDYVCDNLTALCTFNDNAIPAGLQFRDPDTILNIELSENLLKKLCEKKQISDEVLSIFSNPCTTMLKRAWLTGSSITRQGLYALARHKMTELDAARMKNLTIDELVEVFGETGLCNLRHLNIGWMEVSRTGKKVTRSNDHVVAELSSRVRLLENLDISMLGVETLIFLRAFKTVPLKSLTAFHTHVDFSDSLLVKEVVKFDNLQHLDIATDCKPHMYPATVQYTAKAIDKLLQDSTCLPQLTSIDISGNRHVAESSLKMFFDHRPGIRFLGLTITSLCEAEFLNDDEHISFRPGVKITGHHNETQVMEGLRRYTNRPNYLHELMCSLFDKTNYLNNTRVDIIELVLVAMRNYPRSLGIQMAGSWCLLPCVTTHNPLVFKWLAGLYNCESSAHMFLYLTKNPSLPWKFDYLRAAQLIMECIIGYSNDHSMCRTASVIGSILVHKLSTEQKAILGTQPVIQYGKVLEWGEYAGRLVAYRSFTPILCLLKCHDNAAAQLWAVWTLWHTCTKKPDRYCSMVSKEGGMEILRSLLQTPHVDDAVIALVKKTIKIIDENKHLCLRMN</sequence>
<organism evidence="3 4">
    <name type="scientific">Saccoglossus kowalevskii</name>
    <name type="common">Acorn worm</name>
    <dbReference type="NCBI Taxonomy" id="10224"/>
    <lineage>
        <taxon>Eukaryota</taxon>
        <taxon>Metazoa</taxon>
        <taxon>Hemichordata</taxon>
        <taxon>Enteropneusta</taxon>
        <taxon>Harrimaniidae</taxon>
        <taxon>Saccoglossus</taxon>
    </lineage>
</organism>
<keyword evidence="3" id="KW-1185">Reference proteome</keyword>
<accession>A0ABM0MRP4</accession>
<dbReference type="InterPro" id="IPR051341">
    <property type="entry name" value="Zyg-11_UBL_adapter"/>
</dbReference>
<proteinExistence type="predicted"/>
<dbReference type="InterPro" id="IPR055142">
    <property type="entry name" value="ZER1-like_C"/>
</dbReference>
<dbReference type="SUPFAM" id="SSF48371">
    <property type="entry name" value="ARM repeat"/>
    <property type="match status" value="1"/>
</dbReference>
<dbReference type="RefSeq" id="XP_006822685.1">
    <property type="nucleotide sequence ID" value="XM_006822622.1"/>
</dbReference>
<dbReference type="Gene3D" id="3.80.10.10">
    <property type="entry name" value="Ribonuclease Inhibitor"/>
    <property type="match status" value="1"/>
</dbReference>
<dbReference type="SUPFAM" id="SSF52047">
    <property type="entry name" value="RNI-like"/>
    <property type="match status" value="1"/>
</dbReference>
<feature type="domain" description="Protein zer-1 homolog-like C-terminal" evidence="2">
    <location>
        <begin position="488"/>
        <end position="576"/>
    </location>
</feature>
<evidence type="ECO:0000259" key="2">
    <source>
        <dbReference type="Pfam" id="PF22964"/>
    </source>
</evidence>
<evidence type="ECO:0000256" key="1">
    <source>
        <dbReference type="ARBA" id="ARBA00022786"/>
    </source>
</evidence>
<dbReference type="InterPro" id="IPR011989">
    <property type="entry name" value="ARM-like"/>
</dbReference>
<evidence type="ECO:0000313" key="4">
    <source>
        <dbReference type="RefSeq" id="XP_006822685.1"/>
    </source>
</evidence>
<dbReference type="InterPro" id="IPR016024">
    <property type="entry name" value="ARM-type_fold"/>
</dbReference>
<dbReference type="Proteomes" id="UP000694865">
    <property type="component" value="Unplaced"/>
</dbReference>
<name>A0ABM0MRP4_SACKO</name>
<dbReference type="PANTHER" id="PTHR12904">
    <property type="match status" value="1"/>
</dbReference>
<evidence type="ECO:0000313" key="3">
    <source>
        <dbReference type="Proteomes" id="UP000694865"/>
    </source>
</evidence>
<dbReference type="InterPro" id="IPR032675">
    <property type="entry name" value="LRR_dom_sf"/>
</dbReference>